<proteinExistence type="predicted"/>
<evidence type="ECO:0000313" key="1">
    <source>
        <dbReference type="EMBL" id="ABQ21292.1"/>
    </source>
</evidence>
<reference evidence="1 2" key="1">
    <citation type="submission" date="2007-03" db="EMBL/GenBank/DDBJ databases">
        <authorList>
            <person name="Heidelberg J."/>
        </authorList>
    </citation>
    <scope>NUCLEOTIDE SEQUENCE [LARGE SCALE GENOMIC DNA]</scope>
    <source>
        <strain evidence="2">ATCC 39541 / Classical Ogawa 395 / O395</strain>
    </source>
</reference>
<name>A0A0H3AKX5_VIBC3</name>
<dbReference type="Proteomes" id="UP000000249">
    <property type="component" value="Chromosome 1"/>
</dbReference>
<accession>A0A0H3AKX5</accession>
<evidence type="ECO:0000313" key="2">
    <source>
        <dbReference type="Proteomes" id="UP000000249"/>
    </source>
</evidence>
<sequence length="39" mass="4581">MVWKPSNHFIKLAFTYRNAVRAEVDRIGAEFRELTGEDL</sequence>
<protein>
    <submittedName>
        <fullName evidence="1">Uncharacterized protein</fullName>
    </submittedName>
</protein>
<gene>
    <name evidence="1" type="ordered locus">VC0395_A1398</name>
</gene>
<organism evidence="1 2">
    <name type="scientific">Vibrio cholerae serotype O1 (strain ATCC 39541 / Classical Ogawa 395 / O395)</name>
    <dbReference type="NCBI Taxonomy" id="345073"/>
    <lineage>
        <taxon>Bacteria</taxon>
        <taxon>Pseudomonadati</taxon>
        <taxon>Pseudomonadota</taxon>
        <taxon>Gammaproteobacteria</taxon>
        <taxon>Vibrionales</taxon>
        <taxon>Vibrionaceae</taxon>
        <taxon>Vibrio</taxon>
    </lineage>
</organism>
<dbReference type="AlphaFoldDB" id="A0A0H3AKX5"/>
<dbReference type="EMBL" id="CP000627">
    <property type="protein sequence ID" value="ABQ21292.1"/>
    <property type="molecule type" value="Genomic_DNA"/>
</dbReference>
<dbReference type="KEGG" id="vco:VC0395_A1398"/>